<dbReference type="AlphaFoldDB" id="A0A1J9PMU1"/>
<dbReference type="Proteomes" id="UP000182235">
    <property type="component" value="Unassembled WGS sequence"/>
</dbReference>
<sequence length="174" mass="18829">MATLQASLRRSSFTLSPSYKPSLITVIQPSRPAQRRFINRAQASSFTAASCTQKEAPQKVKGQDRSELDPNSTENTNSGTHREVASQQTAFDPSITAPESELEETRQESAAWSNSSSADTNTKDAGRTENKSASNPLEMSPANRNVSTSKDEGVSKGKKKEPSKRSSPPKGKQV</sequence>
<evidence type="ECO:0000256" key="1">
    <source>
        <dbReference type="SAM" id="MobiDB-lite"/>
    </source>
</evidence>
<dbReference type="VEuPathDB" id="FungiDB:AJ78_02170"/>
<feature type="compositionally biased region" description="Polar residues" evidence="1">
    <location>
        <begin position="69"/>
        <end position="91"/>
    </location>
</feature>
<feature type="compositionally biased region" description="Basic and acidic residues" evidence="1">
    <location>
        <begin position="121"/>
        <end position="130"/>
    </location>
</feature>
<proteinExistence type="predicted"/>
<feature type="region of interest" description="Disordered" evidence="1">
    <location>
        <begin position="38"/>
        <end position="174"/>
    </location>
</feature>
<feature type="compositionally biased region" description="Low complexity" evidence="1">
    <location>
        <begin position="165"/>
        <end position="174"/>
    </location>
</feature>
<protein>
    <submittedName>
        <fullName evidence="2">Uncharacterized protein</fullName>
    </submittedName>
</protein>
<accession>A0A1J9PMU1</accession>
<feature type="compositionally biased region" description="Polar residues" evidence="1">
    <location>
        <begin position="131"/>
        <end position="148"/>
    </location>
</feature>
<evidence type="ECO:0000313" key="2">
    <source>
        <dbReference type="EMBL" id="OJD17761.1"/>
    </source>
</evidence>
<dbReference type="STRING" id="1447872.A0A1J9PMU1"/>
<comment type="caution">
    <text evidence="2">The sequence shown here is derived from an EMBL/GenBank/DDBJ whole genome shotgun (WGS) entry which is preliminary data.</text>
</comment>
<gene>
    <name evidence="2" type="ORF">AJ78_02170</name>
</gene>
<dbReference type="EMBL" id="LGRN01000056">
    <property type="protein sequence ID" value="OJD17761.1"/>
    <property type="molecule type" value="Genomic_DNA"/>
</dbReference>
<dbReference type="PANTHER" id="PTHR42090:SF1">
    <property type="match status" value="1"/>
</dbReference>
<evidence type="ECO:0000313" key="3">
    <source>
        <dbReference type="Proteomes" id="UP000182235"/>
    </source>
</evidence>
<name>A0A1J9PMU1_9EURO</name>
<feature type="compositionally biased region" description="Polar residues" evidence="1">
    <location>
        <begin position="108"/>
        <end position="120"/>
    </location>
</feature>
<dbReference type="OrthoDB" id="4220319at2759"/>
<reference evidence="2 3" key="1">
    <citation type="submission" date="2015-07" db="EMBL/GenBank/DDBJ databases">
        <title>Emmonsia species relationships and genome sequence.</title>
        <authorList>
            <consortium name="The Broad Institute Genomics Platform"/>
            <person name="Cuomo C.A."/>
            <person name="Munoz J.F."/>
            <person name="Imamovic A."/>
            <person name="Priest M.E."/>
            <person name="Young S."/>
            <person name="Clay O.K."/>
            <person name="McEwen J.G."/>
        </authorList>
    </citation>
    <scope>NUCLEOTIDE SEQUENCE [LARGE SCALE GENOMIC DNA]</scope>
    <source>
        <strain evidence="2 3">UAMH 9510</strain>
    </source>
</reference>
<dbReference type="PANTHER" id="PTHR42090">
    <property type="match status" value="1"/>
</dbReference>
<keyword evidence="3" id="KW-1185">Reference proteome</keyword>
<feature type="compositionally biased region" description="Basic and acidic residues" evidence="1">
    <location>
        <begin position="56"/>
        <end position="68"/>
    </location>
</feature>
<feature type="compositionally biased region" description="Polar residues" evidence="1">
    <location>
        <begin position="41"/>
        <end position="55"/>
    </location>
</feature>
<organism evidence="2 3">
    <name type="scientific">Emergomyces pasteurianus Ep9510</name>
    <dbReference type="NCBI Taxonomy" id="1447872"/>
    <lineage>
        <taxon>Eukaryota</taxon>
        <taxon>Fungi</taxon>
        <taxon>Dikarya</taxon>
        <taxon>Ascomycota</taxon>
        <taxon>Pezizomycotina</taxon>
        <taxon>Eurotiomycetes</taxon>
        <taxon>Eurotiomycetidae</taxon>
        <taxon>Onygenales</taxon>
        <taxon>Ajellomycetaceae</taxon>
        <taxon>Emergomyces</taxon>
    </lineage>
</organism>